<dbReference type="RefSeq" id="WP_132878635.1">
    <property type="nucleotide sequence ID" value="NZ_SLXQ01000009.1"/>
</dbReference>
<keyword evidence="3" id="KW-1185">Reference proteome</keyword>
<dbReference type="Pfam" id="PF08239">
    <property type="entry name" value="SH3_3"/>
    <property type="match status" value="1"/>
</dbReference>
<dbReference type="InterPro" id="IPR003646">
    <property type="entry name" value="SH3-like_bac-type"/>
</dbReference>
<comment type="caution">
    <text evidence="2">The sequence shown here is derived from an EMBL/GenBank/DDBJ whole genome shotgun (WGS) entry which is preliminary data.</text>
</comment>
<name>A0A4R2QKP8_9PSEU</name>
<feature type="domain" description="SH3b" evidence="1">
    <location>
        <begin position="50"/>
        <end position="96"/>
    </location>
</feature>
<protein>
    <recommendedName>
        <fullName evidence="1">SH3b domain-containing protein</fullName>
    </recommendedName>
</protein>
<sequence length="105" mass="11028">MAGIPKRALIVLGLLIGVVLLTAFGGDRFGGDSEQASSAECRFTVTADMLNVRSGPELAAPVVDQLPEGEEVAASGETQGGFRKLDDERWASEEFLDAVSGSNCR</sequence>
<organism evidence="2 3">
    <name type="scientific">Tamaricihabitans halophyticus</name>
    <dbReference type="NCBI Taxonomy" id="1262583"/>
    <lineage>
        <taxon>Bacteria</taxon>
        <taxon>Bacillati</taxon>
        <taxon>Actinomycetota</taxon>
        <taxon>Actinomycetes</taxon>
        <taxon>Pseudonocardiales</taxon>
        <taxon>Pseudonocardiaceae</taxon>
        <taxon>Tamaricihabitans</taxon>
    </lineage>
</organism>
<accession>A0A4R2QKP8</accession>
<evidence type="ECO:0000259" key="1">
    <source>
        <dbReference type="Pfam" id="PF08239"/>
    </source>
</evidence>
<reference evidence="2 3" key="1">
    <citation type="submission" date="2019-03" db="EMBL/GenBank/DDBJ databases">
        <title>Genomic Encyclopedia of Type Strains, Phase IV (KMG-IV): sequencing the most valuable type-strain genomes for metagenomic binning, comparative biology and taxonomic classification.</title>
        <authorList>
            <person name="Goeker M."/>
        </authorList>
    </citation>
    <scope>NUCLEOTIDE SEQUENCE [LARGE SCALE GENOMIC DNA]</scope>
    <source>
        <strain evidence="2 3">DSM 45765</strain>
    </source>
</reference>
<dbReference type="AlphaFoldDB" id="A0A4R2QKP8"/>
<dbReference type="OrthoDB" id="3574655at2"/>
<dbReference type="Proteomes" id="UP000294911">
    <property type="component" value="Unassembled WGS sequence"/>
</dbReference>
<proteinExistence type="predicted"/>
<dbReference type="EMBL" id="SLXQ01000009">
    <property type="protein sequence ID" value="TCP49344.1"/>
    <property type="molecule type" value="Genomic_DNA"/>
</dbReference>
<dbReference type="Gene3D" id="2.30.30.40">
    <property type="entry name" value="SH3 Domains"/>
    <property type="match status" value="1"/>
</dbReference>
<gene>
    <name evidence="2" type="ORF">EV191_109166</name>
</gene>
<evidence type="ECO:0000313" key="3">
    <source>
        <dbReference type="Proteomes" id="UP000294911"/>
    </source>
</evidence>
<evidence type="ECO:0000313" key="2">
    <source>
        <dbReference type="EMBL" id="TCP49344.1"/>
    </source>
</evidence>